<evidence type="ECO:0000256" key="1">
    <source>
        <dbReference type="SAM" id="MobiDB-lite"/>
    </source>
</evidence>
<feature type="compositionally biased region" description="Polar residues" evidence="1">
    <location>
        <begin position="31"/>
        <end position="44"/>
    </location>
</feature>
<dbReference type="AlphaFoldDB" id="A0A9W9HZN8"/>
<protein>
    <submittedName>
        <fullName evidence="2">Uncharacterized protein</fullName>
    </submittedName>
</protein>
<dbReference type="EMBL" id="JAPQKO010000005">
    <property type="protein sequence ID" value="KAJ5161947.1"/>
    <property type="molecule type" value="Genomic_DNA"/>
</dbReference>
<reference evidence="2" key="1">
    <citation type="submission" date="2022-11" db="EMBL/GenBank/DDBJ databases">
        <authorList>
            <person name="Petersen C."/>
        </authorList>
    </citation>
    <scope>NUCLEOTIDE SEQUENCE</scope>
    <source>
        <strain evidence="2">IBT 21917</strain>
    </source>
</reference>
<reference evidence="2" key="2">
    <citation type="journal article" date="2023" name="IMA Fungus">
        <title>Comparative genomic study of the Penicillium genus elucidates a diverse pangenome and 15 lateral gene transfer events.</title>
        <authorList>
            <person name="Petersen C."/>
            <person name="Sorensen T."/>
            <person name="Nielsen M.R."/>
            <person name="Sondergaard T.E."/>
            <person name="Sorensen J.L."/>
            <person name="Fitzpatrick D.A."/>
            <person name="Frisvad J.C."/>
            <person name="Nielsen K.L."/>
        </authorList>
    </citation>
    <scope>NUCLEOTIDE SEQUENCE</scope>
    <source>
        <strain evidence="2">IBT 21917</strain>
    </source>
</reference>
<keyword evidence="3" id="KW-1185">Reference proteome</keyword>
<proteinExistence type="predicted"/>
<sequence>MSTSNGPKSQESTVNEDLLALTDIFSRLETAQTANNDPSDTIQSDADFPELDRDGFDNLGDDEPGIHTVSHNPIVKGFIPQARPNNLTMVPISPAREAFGLSHTTHTKWYLGRSNPVLSDFFRNSSDAPMHGFMTRVVQARLAAETGATPSRAPLNPAWDIRVVDKKFRAVAIQRFLLGYAPVYIPKDLPLAASLAMISLLVPGGAAAYTWRFRGSNDARAGYMPSYVRFRHPGGTAAVLAIYEEAPEQVVFGGSALTAANLKLLEDYYRDLWGHAYWDEAWKTVIALGAVYVDPVPNDRPLGFGFECVQQNTRHAGLDLRDHIASTPGPSPWGCPEVSMPFQPGIDITRSIRNSSLRAIPDLLGCPIPPDPTWVKSSLRRRVILVKSITPAGSDKIQKLDLFPTLRWLANPANGSPRSVALAAQGILNQLFDHTLAKRYMVDRYKDDEGKPYKGFRNVFGFDDKAVLALPIFDLTTAMYLLAGVHLPEASLKQRNLFAKDVPGKSLIDFDRIWDYVRVYALRLHISHALALVQAQIWPCNLHCKTSNHQGVIESLPPGMFCWTFVHGLSRVHHPALNWQLLEPIHYLRARDNKVAYYGYEVDGSWDVDDMGLVNVGSEDTNYPALDAALRHAWATENTVDVLGPLWEPFQPVLDTNGLIAPFGISPYYSYGWLTFEVSIFDTFEFAEMALAFGLNFTEDTVQTL</sequence>
<evidence type="ECO:0000313" key="2">
    <source>
        <dbReference type="EMBL" id="KAJ5161947.1"/>
    </source>
</evidence>
<organism evidence="2 3">
    <name type="scientific">Penicillium capsulatum</name>
    <dbReference type="NCBI Taxonomy" id="69766"/>
    <lineage>
        <taxon>Eukaryota</taxon>
        <taxon>Fungi</taxon>
        <taxon>Dikarya</taxon>
        <taxon>Ascomycota</taxon>
        <taxon>Pezizomycotina</taxon>
        <taxon>Eurotiomycetes</taxon>
        <taxon>Eurotiomycetidae</taxon>
        <taxon>Eurotiales</taxon>
        <taxon>Aspergillaceae</taxon>
        <taxon>Penicillium</taxon>
    </lineage>
</organism>
<comment type="caution">
    <text evidence="2">The sequence shown here is derived from an EMBL/GenBank/DDBJ whole genome shotgun (WGS) entry which is preliminary data.</text>
</comment>
<dbReference type="OrthoDB" id="10568453at2759"/>
<evidence type="ECO:0000313" key="3">
    <source>
        <dbReference type="Proteomes" id="UP001146351"/>
    </source>
</evidence>
<name>A0A9W9HZN8_9EURO</name>
<dbReference type="Proteomes" id="UP001146351">
    <property type="component" value="Unassembled WGS sequence"/>
</dbReference>
<feature type="region of interest" description="Disordered" evidence="1">
    <location>
        <begin position="31"/>
        <end position="66"/>
    </location>
</feature>
<accession>A0A9W9HZN8</accession>
<gene>
    <name evidence="2" type="ORF">N7492_007339</name>
</gene>